<gene>
    <name evidence="3" type="ORF">CEUSTIGMA_g6704.t1</name>
</gene>
<dbReference type="AlphaFoldDB" id="A0A250X857"/>
<dbReference type="PANTHER" id="PTHR38389">
    <property type="entry name" value="DNA-DIRECTED RNA POLYMERASE SUBUNIT BETA"/>
    <property type="match status" value="1"/>
</dbReference>
<organism evidence="3 4">
    <name type="scientific">Chlamydomonas eustigma</name>
    <dbReference type="NCBI Taxonomy" id="1157962"/>
    <lineage>
        <taxon>Eukaryota</taxon>
        <taxon>Viridiplantae</taxon>
        <taxon>Chlorophyta</taxon>
        <taxon>core chlorophytes</taxon>
        <taxon>Chlorophyceae</taxon>
        <taxon>CS clade</taxon>
        <taxon>Chlamydomonadales</taxon>
        <taxon>Chlamydomonadaceae</taxon>
        <taxon>Chlamydomonas</taxon>
    </lineage>
</organism>
<evidence type="ECO:0000256" key="1">
    <source>
        <dbReference type="SAM" id="MobiDB-lite"/>
    </source>
</evidence>
<proteinExistence type="predicted"/>
<dbReference type="OrthoDB" id="1937164at2759"/>
<feature type="compositionally biased region" description="Polar residues" evidence="1">
    <location>
        <begin position="31"/>
        <end position="50"/>
    </location>
</feature>
<dbReference type="InterPro" id="IPR057209">
    <property type="entry name" value="DUF7887"/>
</dbReference>
<keyword evidence="4" id="KW-1185">Reference proteome</keyword>
<feature type="domain" description="DUF7887" evidence="2">
    <location>
        <begin position="71"/>
        <end position="102"/>
    </location>
</feature>
<feature type="region of interest" description="Disordered" evidence="1">
    <location>
        <begin position="29"/>
        <end position="50"/>
    </location>
</feature>
<evidence type="ECO:0000259" key="2">
    <source>
        <dbReference type="Pfam" id="PF25397"/>
    </source>
</evidence>
<reference evidence="3 4" key="1">
    <citation type="submission" date="2017-08" db="EMBL/GenBank/DDBJ databases">
        <title>Acidophilic green algal genome provides insights into adaptation to an acidic environment.</title>
        <authorList>
            <person name="Hirooka S."/>
            <person name="Hirose Y."/>
            <person name="Kanesaki Y."/>
            <person name="Higuchi S."/>
            <person name="Fujiwara T."/>
            <person name="Onuma R."/>
            <person name="Era A."/>
            <person name="Ohbayashi R."/>
            <person name="Uzuka A."/>
            <person name="Nozaki H."/>
            <person name="Yoshikawa H."/>
            <person name="Miyagishima S.Y."/>
        </authorList>
    </citation>
    <scope>NUCLEOTIDE SEQUENCE [LARGE SCALE GENOMIC DNA]</scope>
    <source>
        <strain evidence="3 4">NIES-2499</strain>
    </source>
</reference>
<comment type="caution">
    <text evidence="3">The sequence shown here is derived from an EMBL/GenBank/DDBJ whole genome shotgun (WGS) entry which is preliminary data.</text>
</comment>
<dbReference type="EMBL" id="BEGY01000040">
    <property type="protein sequence ID" value="GAX79264.1"/>
    <property type="molecule type" value="Genomic_DNA"/>
</dbReference>
<sequence length="108" mass="11908">MLTKTVQRFQSNCRAAPLSLSIQRHYRHPWSPQTSGQAQDIQTKAQNNSGSSHRIITLPITNIDVSERQFMIIEAAALLVQLGLADAAFSGDWSRIGVLTKGEFSALL</sequence>
<dbReference type="PANTHER" id="PTHR38389:SF1">
    <property type="entry name" value="DNA-DIRECTED RNA POLYMERASE SUBUNIT BETA"/>
    <property type="match status" value="1"/>
</dbReference>
<protein>
    <recommendedName>
        <fullName evidence="2">DUF7887 domain-containing protein</fullName>
    </recommendedName>
</protein>
<name>A0A250X857_9CHLO</name>
<dbReference type="Proteomes" id="UP000232323">
    <property type="component" value="Unassembled WGS sequence"/>
</dbReference>
<accession>A0A250X857</accession>
<dbReference type="Pfam" id="PF25397">
    <property type="entry name" value="DUF7887"/>
    <property type="match status" value="1"/>
</dbReference>
<evidence type="ECO:0000313" key="3">
    <source>
        <dbReference type="EMBL" id="GAX79264.1"/>
    </source>
</evidence>
<evidence type="ECO:0000313" key="4">
    <source>
        <dbReference type="Proteomes" id="UP000232323"/>
    </source>
</evidence>